<dbReference type="Gene3D" id="1.20.1250.20">
    <property type="entry name" value="MFS general substrate transporter like domains"/>
    <property type="match status" value="1"/>
</dbReference>
<feature type="transmembrane region" description="Helical" evidence="7">
    <location>
        <begin position="110"/>
        <end position="132"/>
    </location>
</feature>
<dbReference type="PRINTS" id="PR01036">
    <property type="entry name" value="TCRTETB"/>
</dbReference>
<dbReference type="GO" id="GO:0022857">
    <property type="term" value="F:transmembrane transporter activity"/>
    <property type="evidence" value="ECO:0007669"/>
    <property type="project" value="InterPro"/>
</dbReference>
<comment type="caution">
    <text evidence="9">The sequence shown here is derived from an EMBL/GenBank/DDBJ whole genome shotgun (WGS) entry which is preliminary data.</text>
</comment>
<keyword evidence="10" id="KW-1185">Reference proteome</keyword>
<keyword evidence="2" id="KW-0813">Transport</keyword>
<accession>W7AWT7</accession>
<dbReference type="Proteomes" id="UP000019246">
    <property type="component" value="Unassembled WGS sequence"/>
</dbReference>
<dbReference type="RefSeq" id="WP_036073504.1">
    <property type="nucleotide sequence ID" value="NZ_AOCG01000012.1"/>
</dbReference>
<dbReference type="PATRIC" id="fig|1265818.5.peg.2379"/>
<evidence type="ECO:0000256" key="1">
    <source>
        <dbReference type="ARBA" id="ARBA00004651"/>
    </source>
</evidence>
<dbReference type="CDD" id="cd17503">
    <property type="entry name" value="MFS_LmrB_MDR_like"/>
    <property type="match status" value="1"/>
</dbReference>
<feature type="transmembrane region" description="Helical" evidence="7">
    <location>
        <begin position="53"/>
        <end position="74"/>
    </location>
</feature>
<feature type="domain" description="Major facilitator superfamily (MFS) profile" evidence="8">
    <location>
        <begin position="15"/>
        <end position="477"/>
    </location>
</feature>
<evidence type="ECO:0000256" key="3">
    <source>
        <dbReference type="ARBA" id="ARBA00022475"/>
    </source>
</evidence>
<dbReference type="GO" id="GO:0005886">
    <property type="term" value="C:plasma membrane"/>
    <property type="evidence" value="ECO:0007669"/>
    <property type="project" value="UniProtKB-SubCell"/>
</dbReference>
<dbReference type="InterPro" id="IPR004638">
    <property type="entry name" value="EmrB-like"/>
</dbReference>
<feature type="transmembrane region" description="Helical" evidence="7">
    <location>
        <begin position="333"/>
        <end position="352"/>
    </location>
</feature>
<keyword evidence="6 7" id="KW-0472">Membrane</keyword>
<feature type="transmembrane region" description="Helical" evidence="7">
    <location>
        <begin position="228"/>
        <end position="249"/>
    </location>
</feature>
<evidence type="ECO:0000256" key="7">
    <source>
        <dbReference type="SAM" id="Phobius"/>
    </source>
</evidence>
<feature type="transmembrane region" description="Helical" evidence="7">
    <location>
        <begin position="170"/>
        <end position="190"/>
    </location>
</feature>
<gene>
    <name evidence="9" type="ORF">MAQA_11841</name>
</gene>
<evidence type="ECO:0000313" key="9">
    <source>
        <dbReference type="EMBL" id="EUJ17695.1"/>
    </source>
</evidence>
<evidence type="ECO:0000259" key="8">
    <source>
        <dbReference type="PROSITE" id="PS50850"/>
    </source>
</evidence>
<evidence type="ECO:0000256" key="4">
    <source>
        <dbReference type="ARBA" id="ARBA00022692"/>
    </source>
</evidence>
<dbReference type="OrthoDB" id="9816041at2"/>
<evidence type="ECO:0000313" key="10">
    <source>
        <dbReference type="Proteomes" id="UP000019246"/>
    </source>
</evidence>
<dbReference type="InterPro" id="IPR020846">
    <property type="entry name" value="MFS_dom"/>
</dbReference>
<dbReference type="InterPro" id="IPR011701">
    <property type="entry name" value="MFS"/>
</dbReference>
<protein>
    <submittedName>
        <fullName evidence="9">MFS transporter permease</fullName>
    </submittedName>
</protein>
<keyword evidence="5 7" id="KW-1133">Transmembrane helix</keyword>
<comment type="subcellular location">
    <subcellularLocation>
        <location evidence="1">Cell membrane</location>
        <topology evidence="1">Multi-pass membrane protein</topology>
    </subcellularLocation>
</comment>
<dbReference type="STRING" id="1265818.MAQA_11841"/>
<feature type="transmembrane region" description="Helical" evidence="7">
    <location>
        <begin position="270"/>
        <end position="293"/>
    </location>
</feature>
<feature type="transmembrane region" description="Helical" evidence="7">
    <location>
        <begin position="446"/>
        <end position="472"/>
    </location>
</feature>
<feature type="transmembrane region" description="Helical" evidence="7">
    <location>
        <begin position="81"/>
        <end position="104"/>
    </location>
</feature>
<keyword evidence="3" id="KW-1003">Cell membrane</keyword>
<evidence type="ECO:0000256" key="6">
    <source>
        <dbReference type="ARBA" id="ARBA00023136"/>
    </source>
</evidence>
<name>W7AWT7_9LIST</name>
<evidence type="ECO:0000256" key="2">
    <source>
        <dbReference type="ARBA" id="ARBA00022448"/>
    </source>
</evidence>
<dbReference type="AlphaFoldDB" id="W7AWT7"/>
<keyword evidence="4 7" id="KW-0812">Transmembrane</keyword>
<feature type="transmembrane region" description="Helical" evidence="7">
    <location>
        <begin position="139"/>
        <end position="158"/>
    </location>
</feature>
<reference evidence="9 10" key="1">
    <citation type="journal article" date="2014" name="Int. J. Syst. Evol. Microbiol.">
        <title>Listeria floridensis sp. nov., Listeria aquatica sp. nov., Listeria cornellensis sp. nov., Listeria riparia sp. nov. and Listeria grandensis sp. nov., from agricultural and natural environments.</title>
        <authorList>
            <person name="den Bakker H.C."/>
            <person name="Warchocki S."/>
            <person name="Wright E.M."/>
            <person name="Allred A.F."/>
            <person name="Ahlstrom C."/>
            <person name="Manuel C.S."/>
            <person name="Stasiewicz M.J."/>
            <person name="Burrell A."/>
            <person name="Roof S."/>
            <person name="Strawn L."/>
            <person name="Fortes E.D."/>
            <person name="Nightingale K.K."/>
            <person name="Kephart D."/>
            <person name="Wiedmann M."/>
        </authorList>
    </citation>
    <scope>NUCLEOTIDE SEQUENCE [LARGE SCALE GENOMIC DNA]</scope>
    <source>
        <strain evidence="9 10">FSL S10-1188</strain>
    </source>
</reference>
<feature type="transmembrane region" description="Helical" evidence="7">
    <location>
        <begin position="202"/>
        <end position="222"/>
    </location>
</feature>
<dbReference type="Pfam" id="PF07690">
    <property type="entry name" value="MFS_1"/>
    <property type="match status" value="1"/>
</dbReference>
<proteinExistence type="predicted"/>
<dbReference type="PANTHER" id="PTHR42718:SF24">
    <property type="entry name" value="MAJOR FACILITATOR SUPERFAMILY (MFS) PROFILE DOMAIN-CONTAINING PROTEIN"/>
    <property type="match status" value="1"/>
</dbReference>
<dbReference type="EMBL" id="AOCG01000012">
    <property type="protein sequence ID" value="EUJ17695.1"/>
    <property type="molecule type" value="Genomic_DNA"/>
</dbReference>
<dbReference type="PROSITE" id="PS50850">
    <property type="entry name" value="MFS"/>
    <property type="match status" value="1"/>
</dbReference>
<dbReference type="PANTHER" id="PTHR42718">
    <property type="entry name" value="MAJOR FACILITATOR SUPERFAMILY MULTIDRUG TRANSPORTER MFSC"/>
    <property type="match status" value="1"/>
</dbReference>
<evidence type="ECO:0000256" key="5">
    <source>
        <dbReference type="ARBA" id="ARBA00022989"/>
    </source>
</evidence>
<dbReference type="SUPFAM" id="SSF103473">
    <property type="entry name" value="MFS general substrate transporter"/>
    <property type="match status" value="1"/>
</dbReference>
<organism evidence="9 10">
    <name type="scientific">Listeria aquatica FSL S10-1188</name>
    <dbReference type="NCBI Taxonomy" id="1265818"/>
    <lineage>
        <taxon>Bacteria</taxon>
        <taxon>Bacillati</taxon>
        <taxon>Bacillota</taxon>
        <taxon>Bacilli</taxon>
        <taxon>Bacillales</taxon>
        <taxon>Listeriaceae</taxon>
        <taxon>Listeria</taxon>
    </lineage>
</organism>
<sequence>MNMKAHAAGVKRNGILIVMLMGAFVTILNQTLMNVALPSIMKDFNITASQGQWLSTGFMLVNGVMIPTTAFLIERFTTRQLYLFAMITFAIGTIVGGLAINYPMLIAGRMIQAIGAGVVMPLLTVVVLNLFPLERRGRAMGLIGLAMNFAPAIGPTLSGWIVQQFDWRDLFLLIVPFAILDVIVAAFLLSDVGKRTFPKLDFWGVIFSTIGFGSLLLGFSNAGDHDWLTMNVLGFILLGMVTLTFFVFYEGKKETPLLNFKVFKNTTFTLTTIISFFVVMGLFGGMLLLPIYLQNVRGFSPLDSGLVLLPGALMTAVLSPVTGVLFDKFGAKYLSLLGLIIMAVTTFMFTNMNESTTLMYIMIVQTIRASGMAMVMMPLQTAALNSLPLSLASHGSAMFNTMRQVAGSIGTAALITVMSKSSASFAKTLTASDVVGKTKEQIANHVLVHGIEIAFMVAAISSVVACILTLFLRKNSNGMEPIVKKRSKISKGKDVS</sequence>
<dbReference type="NCBIfam" id="TIGR00711">
    <property type="entry name" value="efflux_EmrB"/>
    <property type="match status" value="1"/>
</dbReference>
<dbReference type="Gene3D" id="1.20.1720.10">
    <property type="entry name" value="Multidrug resistance protein D"/>
    <property type="match status" value="1"/>
</dbReference>
<dbReference type="InterPro" id="IPR036259">
    <property type="entry name" value="MFS_trans_sf"/>
</dbReference>
<feature type="transmembrane region" description="Helical" evidence="7">
    <location>
        <begin position="12"/>
        <end position="33"/>
    </location>
</feature>
<feature type="transmembrane region" description="Helical" evidence="7">
    <location>
        <begin position="305"/>
        <end position="326"/>
    </location>
</feature>